<feature type="domain" description="Flagellar hook-length control protein-like C-terminal" evidence="2">
    <location>
        <begin position="323"/>
        <end position="393"/>
    </location>
</feature>
<feature type="compositionally biased region" description="Basic and acidic residues" evidence="1">
    <location>
        <begin position="104"/>
        <end position="120"/>
    </location>
</feature>
<dbReference type="EMBL" id="BSOJ01000032">
    <property type="protein sequence ID" value="GLR27665.1"/>
    <property type="molecule type" value="Genomic_DNA"/>
</dbReference>
<gene>
    <name evidence="3" type="ORF">GCM10007875_27560</name>
</gene>
<feature type="region of interest" description="Disordered" evidence="1">
    <location>
        <begin position="104"/>
        <end position="142"/>
    </location>
</feature>
<keyword evidence="4" id="KW-1185">Reference proteome</keyword>
<dbReference type="Pfam" id="PF02120">
    <property type="entry name" value="Flg_hook"/>
    <property type="match status" value="1"/>
</dbReference>
<comment type="caution">
    <text evidence="3">The sequence shown here is derived from an EMBL/GenBank/DDBJ whole genome shotgun (WGS) entry which is preliminary data.</text>
</comment>
<feature type="region of interest" description="Disordered" evidence="1">
    <location>
        <begin position="1"/>
        <end position="28"/>
    </location>
</feature>
<reference evidence="4" key="1">
    <citation type="journal article" date="2019" name="Int. J. Syst. Evol. Microbiol.">
        <title>The Global Catalogue of Microorganisms (GCM) 10K type strain sequencing project: providing services to taxonomists for standard genome sequencing and annotation.</title>
        <authorList>
            <consortium name="The Broad Institute Genomics Platform"/>
            <consortium name="The Broad Institute Genome Sequencing Center for Infectious Disease"/>
            <person name="Wu L."/>
            <person name="Ma J."/>
        </authorList>
    </citation>
    <scope>NUCLEOTIDE SEQUENCE [LARGE SCALE GENOMIC DNA]</scope>
    <source>
        <strain evidence="4">NBRC 105857</strain>
    </source>
</reference>
<evidence type="ECO:0000313" key="3">
    <source>
        <dbReference type="EMBL" id="GLR27665.1"/>
    </source>
</evidence>
<organism evidence="3 4">
    <name type="scientific">Limnobacter litoralis</name>
    <dbReference type="NCBI Taxonomy" id="481366"/>
    <lineage>
        <taxon>Bacteria</taxon>
        <taxon>Pseudomonadati</taxon>
        <taxon>Pseudomonadota</taxon>
        <taxon>Betaproteobacteria</taxon>
        <taxon>Burkholderiales</taxon>
        <taxon>Burkholderiaceae</taxon>
        <taxon>Limnobacter</taxon>
    </lineage>
</organism>
<dbReference type="InterPro" id="IPR021136">
    <property type="entry name" value="Flagellar_hook_control-like_C"/>
</dbReference>
<evidence type="ECO:0000259" key="2">
    <source>
        <dbReference type="Pfam" id="PF02120"/>
    </source>
</evidence>
<dbReference type="InterPro" id="IPR038610">
    <property type="entry name" value="FliK-like_C_sf"/>
</dbReference>
<feature type="compositionally biased region" description="Polar residues" evidence="1">
    <location>
        <begin position="1"/>
        <end position="21"/>
    </location>
</feature>
<accession>A0ABQ5YSP4</accession>
<feature type="compositionally biased region" description="Polar residues" evidence="1">
    <location>
        <begin position="190"/>
        <end position="201"/>
    </location>
</feature>
<feature type="region of interest" description="Disordered" evidence="1">
    <location>
        <begin position="182"/>
        <end position="201"/>
    </location>
</feature>
<evidence type="ECO:0000256" key="1">
    <source>
        <dbReference type="SAM" id="MobiDB-lite"/>
    </source>
</evidence>
<dbReference type="Gene3D" id="3.30.750.140">
    <property type="match status" value="1"/>
</dbReference>
<protein>
    <recommendedName>
        <fullName evidence="2">Flagellar hook-length control protein-like C-terminal domain-containing protein</fullName>
    </recommendedName>
</protein>
<sequence>MSLTPVKNNPPSLNSVLQSNPGDRVSASKGEVAPIVAVLSRQMPLPQAQQLAGQTVLAQVVKGGADGEAVLEYAGNNIPVKLPPGKMLTAGELITVNFALNEKKESGNTRETGSTRKTTDIRNLLVGESPEDNPDADSPSFVDKLSSSARLIGFLDRVTDRTTPLPANTLRSVEQLVETARNLRDGQTRDPANSAAQSNTAVSKADLGTLTRDISGPLAKQVSSAIENSGLFYESHLKEWANGQRTKEQLALEPQAKFDAQQVISEKNIDPNALNQSVRMVTTQLATLDQNRIALALNGLLERPVQVEIQPDDSPPERDDPAQAEGVRPWVARLKLDMAHLGELEVRVRMLGSRCDVSMKADPASKQALDAHWREFQDALNLKGLTLEHGQIMSRSNEAST</sequence>
<dbReference type="RefSeq" id="WP_284282515.1">
    <property type="nucleotide sequence ID" value="NZ_BSOJ01000032.1"/>
</dbReference>
<proteinExistence type="predicted"/>
<dbReference type="Proteomes" id="UP001156664">
    <property type="component" value="Unassembled WGS sequence"/>
</dbReference>
<evidence type="ECO:0000313" key="4">
    <source>
        <dbReference type="Proteomes" id="UP001156664"/>
    </source>
</evidence>
<name>A0ABQ5YSP4_9BURK</name>